<evidence type="ECO:0000313" key="3">
    <source>
        <dbReference type="Proteomes" id="UP000241587"/>
    </source>
</evidence>
<gene>
    <name evidence="1" type="ORF">FCULG_00007087</name>
    <name evidence="2" type="ORF">HYE67_002805</name>
</gene>
<sequence length="146" mass="16588">MSFWLEPHVEATAAFFQQVVDRKWLQESTEGNAAALRSLEAALKAEKADAKTKAWRVFHRCTYVSRVLEKIVATAVSVAPKAVLFDQTPNWGLICALKPYLRPAKDKNEVREKLQPLIDKQWPVLQDNKRIANQLVDILVEYLGVS</sequence>
<protein>
    <submittedName>
        <fullName evidence="1">Uncharacterized protein</fullName>
    </submittedName>
</protein>
<dbReference type="OMA" id="NWGLICA"/>
<evidence type="ECO:0000313" key="2">
    <source>
        <dbReference type="EMBL" id="QPC60574.1"/>
    </source>
</evidence>
<proteinExistence type="predicted"/>
<dbReference type="EMBL" id="PVEM01000006">
    <property type="protein sequence ID" value="PTD07026.1"/>
    <property type="molecule type" value="Genomic_DNA"/>
</dbReference>
<dbReference type="EMBL" id="CP064747">
    <property type="protein sequence ID" value="QPC60574.1"/>
    <property type="molecule type" value="Genomic_DNA"/>
</dbReference>
<name>A0A2T4GTY9_FUSCU</name>
<reference evidence="2" key="2">
    <citation type="submission" date="2020-11" db="EMBL/GenBank/DDBJ databases">
        <title>The chromosome-scale genome resource for two endophytic Fusarium species: F. culmorum and F. pseudograminearum.</title>
        <authorList>
            <person name="Yuan Z."/>
        </authorList>
    </citation>
    <scope>NUCLEOTIDE SEQUENCE</scope>
    <source>
        <strain evidence="2">Class2-1B</strain>
    </source>
</reference>
<accession>A0A2T4GTY9</accession>
<organism evidence="1 3">
    <name type="scientific">Fusarium culmorum</name>
    <dbReference type="NCBI Taxonomy" id="5516"/>
    <lineage>
        <taxon>Eukaryota</taxon>
        <taxon>Fungi</taxon>
        <taxon>Dikarya</taxon>
        <taxon>Ascomycota</taxon>
        <taxon>Pezizomycotina</taxon>
        <taxon>Sordariomycetes</taxon>
        <taxon>Hypocreomycetidae</taxon>
        <taxon>Hypocreales</taxon>
        <taxon>Nectriaceae</taxon>
        <taxon>Fusarium</taxon>
    </lineage>
</organism>
<dbReference type="Proteomes" id="UP000241587">
    <property type="component" value="Unassembled WGS sequence"/>
</dbReference>
<evidence type="ECO:0000313" key="1">
    <source>
        <dbReference type="EMBL" id="PTD07026.1"/>
    </source>
</evidence>
<keyword evidence="3" id="KW-1185">Reference proteome</keyword>
<dbReference type="Proteomes" id="UP000663297">
    <property type="component" value="Chromosome 1"/>
</dbReference>
<reference evidence="1 3" key="1">
    <citation type="submission" date="2018-02" db="EMBL/GenBank/DDBJ databases">
        <title>Fusarium culmorum secondary metabolites in fungal-bacterial-plant interactions.</title>
        <authorList>
            <person name="Schmidt R."/>
        </authorList>
    </citation>
    <scope>NUCLEOTIDE SEQUENCE [LARGE SCALE GENOMIC DNA]</scope>
    <source>
        <strain evidence="1 3">PV</strain>
    </source>
</reference>
<dbReference type="AlphaFoldDB" id="A0A2T4GTY9"/>